<gene>
    <name evidence="1" type="ordered locus">Achl_4331</name>
</gene>
<geneLocation type="plasmid" evidence="1 2">
    <name>pACHL01</name>
</geneLocation>
<proteinExistence type="predicted"/>
<organism evidence="1 2">
    <name type="scientific">Pseudarthrobacter chlorophenolicus (strain ATCC 700700 / DSM 12829 / CIP 107037 / JCM 12360 / KCTC 9906 / NCIMB 13794 / A6)</name>
    <name type="common">Arthrobacter chlorophenolicus</name>
    <dbReference type="NCBI Taxonomy" id="452863"/>
    <lineage>
        <taxon>Bacteria</taxon>
        <taxon>Bacillati</taxon>
        <taxon>Actinomycetota</taxon>
        <taxon>Actinomycetes</taxon>
        <taxon>Micrococcales</taxon>
        <taxon>Micrococcaceae</taxon>
        <taxon>Pseudarthrobacter</taxon>
    </lineage>
</organism>
<name>B8HIN5_PSECP</name>
<keyword evidence="1" id="KW-0614">Plasmid</keyword>
<dbReference type="KEGG" id="ach:Achl_4331"/>
<evidence type="ECO:0000313" key="1">
    <source>
        <dbReference type="EMBL" id="ACL42282.1"/>
    </source>
</evidence>
<reference evidence="1" key="1">
    <citation type="submission" date="2009-01" db="EMBL/GenBank/DDBJ databases">
        <title>Complete sequence of plasmid1 of Arthrobacter chlorophenolicus A6.</title>
        <authorList>
            <consortium name="US DOE Joint Genome Institute"/>
            <person name="Lucas S."/>
            <person name="Copeland A."/>
            <person name="Lapidus A."/>
            <person name="Glavina del Rio T."/>
            <person name="Tice H."/>
            <person name="Bruce D."/>
            <person name="Goodwin L."/>
            <person name="Pitluck S."/>
            <person name="Goltsman E."/>
            <person name="Clum A."/>
            <person name="Larimer F."/>
            <person name="Land M."/>
            <person name="Hauser L."/>
            <person name="Kyrpides N."/>
            <person name="Mikhailova N."/>
            <person name="Jansson J."/>
            <person name="Richardson P."/>
        </authorList>
    </citation>
    <scope>NUCLEOTIDE SEQUENCE [LARGE SCALE GENOMIC DNA]</scope>
    <source>
        <strain evidence="1">A6</strain>
        <plasmid evidence="1">pACHL01</plasmid>
    </source>
</reference>
<dbReference type="Proteomes" id="UP000002505">
    <property type="component" value="Plasmid pACHL01"/>
</dbReference>
<dbReference type="AlphaFoldDB" id="B8HIN5"/>
<protein>
    <submittedName>
        <fullName evidence="1">Uncharacterized protein</fullName>
    </submittedName>
</protein>
<dbReference type="EMBL" id="CP001342">
    <property type="protein sequence ID" value="ACL42282.1"/>
    <property type="molecule type" value="Genomic_DNA"/>
</dbReference>
<keyword evidence="2" id="KW-1185">Reference proteome</keyword>
<accession>B8HIN5</accession>
<sequence length="104" mass="11798">MTASPAATEAPAYKPFDVVIYDREDRTGLYFLPGTLAEKPAGNWGHICVGRPRLRTLTDEELAAMYWHARYLRMKGQGKHVDTEGKLVDEATVLERFYRRPAVS</sequence>
<dbReference type="HOGENOM" id="CLU_2244365_0_0_11"/>
<evidence type="ECO:0000313" key="2">
    <source>
        <dbReference type="Proteomes" id="UP000002505"/>
    </source>
</evidence>
<dbReference type="RefSeq" id="WP_012623299.1">
    <property type="nucleotide sequence ID" value="NC_011879.1"/>
</dbReference>